<proteinExistence type="predicted"/>
<reference evidence="1" key="2">
    <citation type="journal article" date="2015" name="Data Brief">
        <title>Shoot transcriptome of the giant reed, Arundo donax.</title>
        <authorList>
            <person name="Barrero R.A."/>
            <person name="Guerrero F.D."/>
            <person name="Moolhuijzen P."/>
            <person name="Goolsby J.A."/>
            <person name="Tidwell J."/>
            <person name="Bellgard S.E."/>
            <person name="Bellgard M.I."/>
        </authorList>
    </citation>
    <scope>NUCLEOTIDE SEQUENCE</scope>
    <source>
        <tissue evidence="1">Shoot tissue taken approximately 20 cm above the soil surface</tissue>
    </source>
</reference>
<evidence type="ECO:0000313" key="1">
    <source>
        <dbReference type="EMBL" id="JAD64679.1"/>
    </source>
</evidence>
<reference evidence="1" key="1">
    <citation type="submission" date="2014-09" db="EMBL/GenBank/DDBJ databases">
        <authorList>
            <person name="Magalhaes I.L.F."/>
            <person name="Oliveira U."/>
            <person name="Santos F.R."/>
            <person name="Vidigal T.H.D.A."/>
            <person name="Brescovit A.D."/>
            <person name="Santos A.J."/>
        </authorList>
    </citation>
    <scope>NUCLEOTIDE SEQUENCE</scope>
    <source>
        <tissue evidence="1">Shoot tissue taken approximately 20 cm above the soil surface</tissue>
    </source>
</reference>
<organism evidence="1">
    <name type="scientific">Arundo donax</name>
    <name type="common">Giant reed</name>
    <name type="synonym">Donax arundinaceus</name>
    <dbReference type="NCBI Taxonomy" id="35708"/>
    <lineage>
        <taxon>Eukaryota</taxon>
        <taxon>Viridiplantae</taxon>
        <taxon>Streptophyta</taxon>
        <taxon>Embryophyta</taxon>
        <taxon>Tracheophyta</taxon>
        <taxon>Spermatophyta</taxon>
        <taxon>Magnoliopsida</taxon>
        <taxon>Liliopsida</taxon>
        <taxon>Poales</taxon>
        <taxon>Poaceae</taxon>
        <taxon>PACMAD clade</taxon>
        <taxon>Arundinoideae</taxon>
        <taxon>Arundineae</taxon>
        <taxon>Arundo</taxon>
    </lineage>
</organism>
<accession>A0A0A9BL56</accession>
<protein>
    <submittedName>
        <fullName evidence="1">Uncharacterized protein</fullName>
    </submittedName>
</protein>
<sequence>MTTNIQCTSESKVACWQMLYCEQCHAAKLKRKTQPWQDSN</sequence>
<name>A0A0A9BL56_ARUDO</name>
<dbReference type="AlphaFoldDB" id="A0A0A9BL56"/>
<dbReference type="EMBL" id="GBRH01233216">
    <property type="protein sequence ID" value="JAD64679.1"/>
    <property type="molecule type" value="Transcribed_RNA"/>
</dbReference>